<evidence type="ECO:0000259" key="10">
    <source>
        <dbReference type="Pfam" id="PF02355"/>
    </source>
</evidence>
<dbReference type="InterPro" id="IPR048634">
    <property type="entry name" value="SecD_SecF_C"/>
</dbReference>
<keyword evidence="5 9" id="KW-0653">Protein transport</keyword>
<dbReference type="Pfam" id="PF02355">
    <property type="entry name" value="SecD_SecF_C"/>
    <property type="match status" value="1"/>
</dbReference>
<evidence type="ECO:0000256" key="9">
    <source>
        <dbReference type="HAMAP-Rule" id="MF_01464"/>
    </source>
</evidence>
<dbReference type="PANTHER" id="PTHR30081">
    <property type="entry name" value="PROTEIN-EXPORT MEMBRANE PROTEIN SEC"/>
    <property type="match status" value="1"/>
</dbReference>
<dbReference type="AlphaFoldDB" id="A0A1W9NYH2"/>
<feature type="transmembrane region" description="Helical" evidence="9">
    <location>
        <begin position="184"/>
        <end position="205"/>
    </location>
</feature>
<keyword evidence="4 9" id="KW-0812">Transmembrane</keyword>
<name>A0A1W9NYH2_UNCC3</name>
<organism evidence="11 12">
    <name type="scientific">candidate division CPR3 bacterium 4484_211</name>
    <dbReference type="NCBI Taxonomy" id="1968527"/>
    <lineage>
        <taxon>Bacteria</taxon>
        <taxon>Bacteria division CPR3</taxon>
    </lineage>
</organism>
<dbReference type="InterPro" id="IPR022645">
    <property type="entry name" value="SecD/SecF_bac"/>
</dbReference>
<comment type="subunit">
    <text evidence="9">Forms a complex with SecD. Part of the essential Sec protein translocation apparatus which comprises SecA, SecYEG and auxiliary proteins SecDF. Other proteins may also be involved.</text>
</comment>
<dbReference type="PANTHER" id="PTHR30081:SF8">
    <property type="entry name" value="PROTEIN TRANSLOCASE SUBUNIT SECF"/>
    <property type="match status" value="1"/>
</dbReference>
<evidence type="ECO:0000256" key="3">
    <source>
        <dbReference type="ARBA" id="ARBA00022475"/>
    </source>
</evidence>
<dbReference type="EMBL" id="MZGJ01000006">
    <property type="protein sequence ID" value="OQX51201.1"/>
    <property type="molecule type" value="Genomic_DNA"/>
</dbReference>
<dbReference type="STRING" id="1968527.B5M47_01440"/>
<keyword evidence="6 9" id="KW-1133">Transmembrane helix</keyword>
<feature type="transmembrane region" description="Helical" evidence="9">
    <location>
        <begin position="152"/>
        <end position="178"/>
    </location>
</feature>
<dbReference type="NCBIfam" id="TIGR00966">
    <property type="entry name" value="transloc_SecF"/>
    <property type="match status" value="1"/>
</dbReference>
<dbReference type="PRINTS" id="PR01755">
    <property type="entry name" value="SECFTRNLCASE"/>
</dbReference>
<feature type="domain" description="Protein export membrane protein SecD/SecF C-terminal" evidence="10">
    <location>
        <begin position="103"/>
        <end position="288"/>
    </location>
</feature>
<evidence type="ECO:0000256" key="8">
    <source>
        <dbReference type="ARBA" id="ARBA00023136"/>
    </source>
</evidence>
<evidence type="ECO:0000256" key="1">
    <source>
        <dbReference type="ARBA" id="ARBA00004651"/>
    </source>
</evidence>
<comment type="similarity">
    <text evidence="9">Belongs to the SecD/SecF family. SecF subfamily.</text>
</comment>
<protein>
    <recommendedName>
        <fullName evidence="9">Protein-export membrane protein SecF</fullName>
    </recommendedName>
</protein>
<keyword evidence="3 9" id="KW-1003">Cell membrane</keyword>
<sequence length="292" mass="33188">MIDFMRYKWVFFLISALVLVPGVISLVIWRLNPSVDFTGGTLWEVKLEKVASLQEFKGYLEQKLSEEDITLSLVQKTGERTFLLKLSPLSEDQKETVKLDIKEDYGDFKTLRFETVGALMGKELLIKTLIGIILAAGFILFYVAWRFKNKMYGVCAILAMFHDTLIVLGIFSLLGHFWGVEVDILFVTAILTVLSFSVHDTVVVYDRIRELRKLYPKADFTYLVNQAISETLVRSLNNSLTIIFMLLALLLLGGTTIRWFVVALLIGTIAGTYSSTFTAAPLLVVWYERTKK</sequence>
<dbReference type="InterPro" id="IPR022813">
    <property type="entry name" value="SecD/SecF_arch_bac"/>
</dbReference>
<reference evidence="12" key="1">
    <citation type="submission" date="2017-03" db="EMBL/GenBank/DDBJ databases">
        <title>Novel pathways for hydrocarbon cycling and metabolic interdependencies in hydrothermal sediment communities.</title>
        <authorList>
            <person name="Dombrowski N."/>
            <person name="Seitz K."/>
            <person name="Teske A."/>
            <person name="Baker B."/>
        </authorList>
    </citation>
    <scope>NUCLEOTIDE SEQUENCE [LARGE SCALE GENOMIC DNA]</scope>
</reference>
<comment type="caution">
    <text evidence="11">The sequence shown here is derived from an EMBL/GenBank/DDBJ whole genome shotgun (WGS) entry which is preliminary data.</text>
</comment>
<dbReference type="Proteomes" id="UP000192520">
    <property type="component" value="Unassembled WGS sequence"/>
</dbReference>
<evidence type="ECO:0000256" key="7">
    <source>
        <dbReference type="ARBA" id="ARBA00023010"/>
    </source>
</evidence>
<comment type="function">
    <text evidence="9">Part of the Sec protein translocase complex. Interacts with the SecYEG preprotein conducting channel. SecDF uses the proton motive force (PMF) to complete protein translocation after the ATP-dependent function of SecA.</text>
</comment>
<dbReference type="SUPFAM" id="SSF82866">
    <property type="entry name" value="Multidrug efflux transporter AcrB transmembrane domain"/>
    <property type="match status" value="1"/>
</dbReference>
<dbReference type="Gene3D" id="1.20.1640.10">
    <property type="entry name" value="Multidrug efflux transporter AcrB transmembrane domain"/>
    <property type="match status" value="1"/>
</dbReference>
<dbReference type="GO" id="GO:0043952">
    <property type="term" value="P:protein transport by the Sec complex"/>
    <property type="evidence" value="ECO:0007669"/>
    <property type="project" value="UniProtKB-UniRule"/>
</dbReference>
<comment type="subcellular location">
    <subcellularLocation>
        <location evidence="1 9">Cell membrane</location>
        <topology evidence="1 9">Multi-pass membrane protein</topology>
    </subcellularLocation>
</comment>
<feature type="transmembrane region" description="Helical" evidence="9">
    <location>
        <begin position="259"/>
        <end position="287"/>
    </location>
</feature>
<feature type="transmembrane region" description="Helical" evidence="9">
    <location>
        <begin position="124"/>
        <end position="145"/>
    </location>
</feature>
<dbReference type="GO" id="GO:0015450">
    <property type="term" value="F:protein-transporting ATPase activity"/>
    <property type="evidence" value="ECO:0007669"/>
    <property type="project" value="InterPro"/>
</dbReference>
<evidence type="ECO:0000256" key="4">
    <source>
        <dbReference type="ARBA" id="ARBA00022692"/>
    </source>
</evidence>
<keyword evidence="7 9" id="KW-0811">Translocation</keyword>
<evidence type="ECO:0000256" key="2">
    <source>
        <dbReference type="ARBA" id="ARBA00022448"/>
    </source>
</evidence>
<evidence type="ECO:0000313" key="11">
    <source>
        <dbReference type="EMBL" id="OQX51201.1"/>
    </source>
</evidence>
<evidence type="ECO:0000256" key="5">
    <source>
        <dbReference type="ARBA" id="ARBA00022927"/>
    </source>
</evidence>
<accession>A0A1W9NYH2</accession>
<proteinExistence type="inferred from homology"/>
<feature type="transmembrane region" description="Helical" evidence="9">
    <location>
        <begin position="236"/>
        <end position="253"/>
    </location>
</feature>
<gene>
    <name evidence="9" type="primary">secF</name>
    <name evidence="11" type="ORF">B5M47_01440</name>
</gene>
<dbReference type="HAMAP" id="MF_01464_B">
    <property type="entry name" value="SecF_B"/>
    <property type="match status" value="1"/>
</dbReference>
<feature type="transmembrane region" description="Helical" evidence="9">
    <location>
        <begin position="9"/>
        <end position="29"/>
    </location>
</feature>
<evidence type="ECO:0000256" key="6">
    <source>
        <dbReference type="ARBA" id="ARBA00022989"/>
    </source>
</evidence>
<dbReference type="GO" id="GO:0065002">
    <property type="term" value="P:intracellular protein transmembrane transport"/>
    <property type="evidence" value="ECO:0007669"/>
    <property type="project" value="UniProtKB-UniRule"/>
</dbReference>
<keyword evidence="2 9" id="KW-0813">Transport</keyword>
<evidence type="ECO:0000313" key="12">
    <source>
        <dbReference type="Proteomes" id="UP000192520"/>
    </source>
</evidence>
<dbReference type="GO" id="GO:0005886">
    <property type="term" value="C:plasma membrane"/>
    <property type="evidence" value="ECO:0007669"/>
    <property type="project" value="UniProtKB-SubCell"/>
</dbReference>
<dbReference type="GO" id="GO:0006605">
    <property type="term" value="P:protein targeting"/>
    <property type="evidence" value="ECO:0007669"/>
    <property type="project" value="UniProtKB-UniRule"/>
</dbReference>
<keyword evidence="8 9" id="KW-0472">Membrane</keyword>
<dbReference type="InterPro" id="IPR005665">
    <property type="entry name" value="SecF_bac"/>
</dbReference>